<dbReference type="AlphaFoldDB" id="A0A7U2F8M1"/>
<dbReference type="VEuPathDB" id="FungiDB:JI435_415770"/>
<reference evidence="2" key="1">
    <citation type="journal article" date="2021" name="BMC Genomics">
        <title>Chromosome-level genome assembly and manually-curated proteome of model necrotroph Parastagonospora nodorum Sn15 reveals a genome-wide trove of candidate effector homologs, and redundancy of virulence-related functions within an accessory chromosome.</title>
        <authorList>
            <person name="Bertazzoni S."/>
            <person name="Jones D.A.B."/>
            <person name="Phan H.T."/>
            <person name="Tan K.-C."/>
            <person name="Hane J.K."/>
        </authorList>
    </citation>
    <scope>NUCLEOTIDE SEQUENCE [LARGE SCALE GENOMIC DNA]</scope>
    <source>
        <strain evidence="2">SN15 / ATCC MYA-4574 / FGSC 10173)</strain>
    </source>
</reference>
<protein>
    <submittedName>
        <fullName evidence="1">Uncharacterized protein</fullName>
    </submittedName>
</protein>
<proteinExistence type="predicted"/>
<dbReference type="Proteomes" id="UP000663193">
    <property type="component" value="Chromosome 11"/>
</dbReference>
<evidence type="ECO:0000313" key="2">
    <source>
        <dbReference type="Proteomes" id="UP000663193"/>
    </source>
</evidence>
<evidence type="ECO:0000313" key="1">
    <source>
        <dbReference type="EMBL" id="QRD00773.1"/>
    </source>
</evidence>
<accession>A0A7U2F8M1</accession>
<keyword evidence="2" id="KW-1185">Reference proteome</keyword>
<organism evidence="1 2">
    <name type="scientific">Phaeosphaeria nodorum (strain SN15 / ATCC MYA-4574 / FGSC 10173)</name>
    <name type="common">Glume blotch fungus</name>
    <name type="synonym">Parastagonospora nodorum</name>
    <dbReference type="NCBI Taxonomy" id="321614"/>
    <lineage>
        <taxon>Eukaryota</taxon>
        <taxon>Fungi</taxon>
        <taxon>Dikarya</taxon>
        <taxon>Ascomycota</taxon>
        <taxon>Pezizomycotina</taxon>
        <taxon>Dothideomycetes</taxon>
        <taxon>Pleosporomycetidae</taxon>
        <taxon>Pleosporales</taxon>
        <taxon>Pleosporineae</taxon>
        <taxon>Phaeosphaeriaceae</taxon>
        <taxon>Parastagonospora</taxon>
    </lineage>
</organism>
<gene>
    <name evidence="1" type="ORF">JI435_415770</name>
</gene>
<dbReference type="EMBL" id="CP069033">
    <property type="protein sequence ID" value="QRD00773.1"/>
    <property type="molecule type" value="Genomic_DNA"/>
</dbReference>
<name>A0A7U2F8M1_PHANO</name>
<sequence>MPRPALTYSIGRTLNAQRWHPRPLTTISRITTKCIHIPTRPAERFSRRVLQFEHLGARFCCLPTCHTRFCASPPSACFVATTRLRTSGGASSLTFTKGLSPTPLPTIMT</sequence>